<dbReference type="Proteomes" id="UP000823674">
    <property type="component" value="Chromosome A08"/>
</dbReference>
<comment type="caution">
    <text evidence="2">The sequence shown here is derived from an EMBL/GenBank/DDBJ whole genome shotgun (WGS) entry which is preliminary data.</text>
</comment>
<accession>A0ABQ7LPZ3</accession>
<feature type="region of interest" description="Disordered" evidence="1">
    <location>
        <begin position="1"/>
        <end position="22"/>
    </location>
</feature>
<evidence type="ECO:0000256" key="1">
    <source>
        <dbReference type="SAM" id="MobiDB-lite"/>
    </source>
</evidence>
<evidence type="ECO:0000313" key="2">
    <source>
        <dbReference type="EMBL" id="KAG5388055.1"/>
    </source>
</evidence>
<reference evidence="2 3" key="1">
    <citation type="submission" date="2021-03" db="EMBL/GenBank/DDBJ databases">
        <authorList>
            <person name="King G.J."/>
            <person name="Bancroft I."/>
            <person name="Baten A."/>
            <person name="Bloomfield J."/>
            <person name="Borpatragohain P."/>
            <person name="He Z."/>
            <person name="Irish N."/>
            <person name="Irwin J."/>
            <person name="Liu K."/>
            <person name="Mauleon R.P."/>
            <person name="Moore J."/>
            <person name="Morris R."/>
            <person name="Ostergaard L."/>
            <person name="Wang B."/>
            <person name="Wells R."/>
        </authorList>
    </citation>
    <scope>NUCLEOTIDE SEQUENCE [LARGE SCALE GENOMIC DNA]</scope>
    <source>
        <strain evidence="2">R-o-18</strain>
        <tissue evidence="2">Leaf</tissue>
    </source>
</reference>
<protein>
    <submittedName>
        <fullName evidence="2">Uncharacterized protein</fullName>
    </submittedName>
</protein>
<feature type="compositionally biased region" description="Basic residues" evidence="1">
    <location>
        <begin position="411"/>
        <end position="420"/>
    </location>
</feature>
<sequence length="561" mass="65348">MILMWSSDQQLNRRSTQSPIQPAKAQTRIYGLNHEAYFYGFYTQEGVQANWNWAKIFTEQEVTNFTTQRFLSPSICEYPTLEGDLSSSKERPEAKPIIKFKRILSDFQKAKDQETWTRKSEDMFNLPEPVKPVLHSPQLEANRFNQLQTRNWRPGDHFNQSGGIPVVLSCTRTQEISRFNGESLKSNRSYLWKNWTIFRFDPFQAIPIQPGEPDDVQTKPRHPGDIIHEPEEFYNFIPCTSPHRNKKILIITKLPYLESLAFKLQQLFFYQGKDEISIYQAFKKVPRKLFYPFKPSRFKQIKFLHLVPKSHKRLQQLVFQFIALSLICFLSYLLRTFKPWFHHSTNSWVTPPLCLQHFGIRAEAPESGHSILASFIFEAMVGKTHGQSQMAKQNQQLTALQEINDRIAQLRKRNKARVQRPQKGERRFGDAPEPEPIIVQVKAKVSPILDKSVNESSTTCMSHLSLSKNVKTGPEVQKETNSTPLLRSKANWNWAKIFTEQEVTNFTTQKFLSPSICEYPTLEGDLSSSKERPEAKPIIKFKRIISDFQKAKDQETWTRKS</sequence>
<feature type="compositionally biased region" description="Polar residues" evidence="1">
    <location>
        <begin position="1"/>
        <end position="20"/>
    </location>
</feature>
<name>A0ABQ7LPZ3_BRACM</name>
<feature type="region of interest" description="Disordered" evidence="1">
    <location>
        <begin position="411"/>
        <end position="432"/>
    </location>
</feature>
<organism evidence="2 3">
    <name type="scientific">Brassica rapa subsp. trilocularis</name>
    <dbReference type="NCBI Taxonomy" id="1813537"/>
    <lineage>
        <taxon>Eukaryota</taxon>
        <taxon>Viridiplantae</taxon>
        <taxon>Streptophyta</taxon>
        <taxon>Embryophyta</taxon>
        <taxon>Tracheophyta</taxon>
        <taxon>Spermatophyta</taxon>
        <taxon>Magnoliopsida</taxon>
        <taxon>eudicotyledons</taxon>
        <taxon>Gunneridae</taxon>
        <taxon>Pentapetalae</taxon>
        <taxon>rosids</taxon>
        <taxon>malvids</taxon>
        <taxon>Brassicales</taxon>
        <taxon>Brassicaceae</taxon>
        <taxon>Brassiceae</taxon>
        <taxon>Brassica</taxon>
    </lineage>
</organism>
<gene>
    <name evidence="2" type="primary">A08g501100.1_BraROA</name>
    <name evidence="2" type="ORF">IGI04_029596</name>
</gene>
<dbReference type="EMBL" id="JADBGQ010000007">
    <property type="protein sequence ID" value="KAG5388055.1"/>
    <property type="molecule type" value="Genomic_DNA"/>
</dbReference>
<proteinExistence type="predicted"/>
<evidence type="ECO:0000313" key="3">
    <source>
        <dbReference type="Proteomes" id="UP000823674"/>
    </source>
</evidence>
<keyword evidence="3" id="KW-1185">Reference proteome</keyword>